<dbReference type="Proteomes" id="UP001500742">
    <property type="component" value="Unassembled WGS sequence"/>
</dbReference>
<protein>
    <submittedName>
        <fullName evidence="1">Uncharacterized protein</fullName>
    </submittedName>
</protein>
<keyword evidence="2" id="KW-1185">Reference proteome</keyword>
<organism evidence="1 2">
    <name type="scientific">Mucilaginibacter dorajii</name>
    <dbReference type="NCBI Taxonomy" id="692994"/>
    <lineage>
        <taxon>Bacteria</taxon>
        <taxon>Pseudomonadati</taxon>
        <taxon>Bacteroidota</taxon>
        <taxon>Sphingobacteriia</taxon>
        <taxon>Sphingobacteriales</taxon>
        <taxon>Sphingobacteriaceae</taxon>
        <taxon>Mucilaginibacter</taxon>
    </lineage>
</organism>
<gene>
    <name evidence="1" type="ORF">GCM10022210_23510</name>
</gene>
<proteinExistence type="predicted"/>
<name>A0ABP7PX00_9SPHI</name>
<evidence type="ECO:0000313" key="1">
    <source>
        <dbReference type="EMBL" id="GAA3972821.1"/>
    </source>
</evidence>
<reference evidence="2" key="1">
    <citation type="journal article" date="2019" name="Int. J. Syst. Evol. Microbiol.">
        <title>The Global Catalogue of Microorganisms (GCM) 10K type strain sequencing project: providing services to taxonomists for standard genome sequencing and annotation.</title>
        <authorList>
            <consortium name="The Broad Institute Genomics Platform"/>
            <consortium name="The Broad Institute Genome Sequencing Center for Infectious Disease"/>
            <person name="Wu L."/>
            <person name="Ma J."/>
        </authorList>
    </citation>
    <scope>NUCLEOTIDE SEQUENCE [LARGE SCALE GENOMIC DNA]</scope>
    <source>
        <strain evidence="2">JCM 16601</strain>
    </source>
</reference>
<evidence type="ECO:0000313" key="2">
    <source>
        <dbReference type="Proteomes" id="UP001500742"/>
    </source>
</evidence>
<accession>A0ABP7PX00</accession>
<comment type="caution">
    <text evidence="1">The sequence shown here is derived from an EMBL/GenBank/DDBJ whole genome shotgun (WGS) entry which is preliminary data.</text>
</comment>
<dbReference type="EMBL" id="BAAAZC010000017">
    <property type="protein sequence ID" value="GAA3972821.1"/>
    <property type="molecule type" value="Genomic_DNA"/>
</dbReference>
<sequence>MPNVSVNIILTPITVEFTVTSPAMLKLVMVDIIFKLLVRLRMDENVVLSAICKKPLQISEPVPAMVVVYVRSSEDD</sequence>